<sequence>MFAQDPFGYSSSAWQRWAMIGAALGKDVDPTSTPKAEDLKNPILWLSQAEAMSQAAKTLIEAQPSFENMPVPIQGICDSQFSAIAMMLLGYSLEISLKAMHILKHGVDKFIENEKQFYHHRLRDLAEFIPDLTEKDRAILDVLTHFTMWAGRYPDPGRANVNKHELVFSLSEKHEICLRDVLDLATRVMRQTAKVTTAN</sequence>
<protein>
    <recommendedName>
        <fullName evidence="3">HEPN domain-containing protein</fullName>
    </recommendedName>
</protein>
<organism evidence="1 2">
    <name type="scientific">Agrobacterium cavarae</name>
    <dbReference type="NCBI Taxonomy" id="2528239"/>
    <lineage>
        <taxon>Bacteria</taxon>
        <taxon>Pseudomonadati</taxon>
        <taxon>Pseudomonadota</taxon>
        <taxon>Alphaproteobacteria</taxon>
        <taxon>Hyphomicrobiales</taxon>
        <taxon>Rhizobiaceae</taxon>
        <taxon>Rhizobium/Agrobacterium group</taxon>
        <taxon>Agrobacterium</taxon>
    </lineage>
</organism>
<evidence type="ECO:0000313" key="2">
    <source>
        <dbReference type="Proteomes" id="UP000294239"/>
    </source>
</evidence>
<evidence type="ECO:0008006" key="3">
    <source>
        <dbReference type="Google" id="ProtNLM"/>
    </source>
</evidence>
<reference evidence="1 2" key="1">
    <citation type="submission" date="2019-02" db="EMBL/GenBank/DDBJ databases">
        <title>Current taxonomic status of genus Agrobacterium and description of Agrobacterium cavarae sp. nov. isolated from maize roots.</title>
        <authorList>
            <person name="Flores-Felix J.D."/>
            <person name="Menendez E."/>
            <person name="Ramirez-Bahena M.H."/>
            <person name="Garcia-Fraile P."/>
            <person name="Velazquez E."/>
        </authorList>
    </citation>
    <scope>NUCLEOTIDE SEQUENCE [LARGE SCALE GENOMIC DNA]</scope>
    <source>
        <strain evidence="1 2">RZME10</strain>
    </source>
</reference>
<proteinExistence type="predicted"/>
<name>A0ABY1YAF6_9HYPH</name>
<evidence type="ECO:0000313" key="1">
    <source>
        <dbReference type="EMBL" id="TBN14913.1"/>
    </source>
</evidence>
<keyword evidence="2" id="KW-1185">Reference proteome</keyword>
<dbReference type="EMBL" id="SISF01000026">
    <property type="protein sequence ID" value="TBN14913.1"/>
    <property type="molecule type" value="Genomic_DNA"/>
</dbReference>
<comment type="caution">
    <text evidence="1">The sequence shown here is derived from an EMBL/GenBank/DDBJ whole genome shotgun (WGS) entry which is preliminary data.</text>
</comment>
<gene>
    <name evidence="1" type="ORF">EYC79_07505</name>
</gene>
<accession>A0ABY1YAF6</accession>
<dbReference type="Proteomes" id="UP000294239">
    <property type="component" value="Unassembled WGS sequence"/>
</dbReference>